<keyword evidence="2" id="KW-1185">Reference proteome</keyword>
<evidence type="ECO:0000313" key="1">
    <source>
        <dbReference type="EMBL" id="GLK71858.1"/>
    </source>
</evidence>
<reference evidence="1" key="2">
    <citation type="submission" date="2023-01" db="EMBL/GenBank/DDBJ databases">
        <authorList>
            <person name="Sun Q."/>
            <person name="Evtushenko L."/>
        </authorList>
    </citation>
    <scope>NUCLEOTIDE SEQUENCE</scope>
    <source>
        <strain evidence="1">VKM B-2484</strain>
    </source>
</reference>
<protein>
    <submittedName>
        <fullName evidence="1">Uncharacterized protein</fullName>
    </submittedName>
</protein>
<sequence length="64" mass="6446">MATLLVRNAAVPGRSDIGALAPRMCADFFALRLDDVAFAGGLADPVVATHNTHAARLAALSGGA</sequence>
<proteinExistence type="predicted"/>
<reference evidence="1" key="1">
    <citation type="journal article" date="2014" name="Int. J. Syst. Evol. Microbiol.">
        <title>Complete genome sequence of Corynebacterium casei LMG S-19264T (=DSM 44701T), isolated from a smear-ripened cheese.</title>
        <authorList>
            <consortium name="US DOE Joint Genome Institute (JGI-PGF)"/>
            <person name="Walter F."/>
            <person name="Albersmeier A."/>
            <person name="Kalinowski J."/>
            <person name="Ruckert C."/>
        </authorList>
    </citation>
    <scope>NUCLEOTIDE SEQUENCE</scope>
    <source>
        <strain evidence="1">VKM B-2484</strain>
    </source>
</reference>
<dbReference type="RefSeq" id="WP_246544908.1">
    <property type="nucleotide sequence ID" value="NZ_BSFJ01000006.1"/>
</dbReference>
<evidence type="ECO:0000313" key="2">
    <source>
        <dbReference type="Proteomes" id="UP001143370"/>
    </source>
</evidence>
<accession>A0A9W6JA36</accession>
<comment type="caution">
    <text evidence="1">The sequence shown here is derived from an EMBL/GenBank/DDBJ whole genome shotgun (WGS) entry which is preliminary data.</text>
</comment>
<organism evidence="1 2">
    <name type="scientific">Ancylobacter dichloromethanicus</name>
    <dbReference type="NCBI Taxonomy" id="518825"/>
    <lineage>
        <taxon>Bacteria</taxon>
        <taxon>Pseudomonadati</taxon>
        <taxon>Pseudomonadota</taxon>
        <taxon>Alphaproteobacteria</taxon>
        <taxon>Hyphomicrobiales</taxon>
        <taxon>Xanthobacteraceae</taxon>
        <taxon>Ancylobacter</taxon>
    </lineage>
</organism>
<dbReference type="EMBL" id="BSFJ01000006">
    <property type="protein sequence ID" value="GLK71858.1"/>
    <property type="molecule type" value="Genomic_DNA"/>
</dbReference>
<name>A0A9W6JA36_9HYPH</name>
<dbReference type="Proteomes" id="UP001143370">
    <property type="component" value="Unassembled WGS sequence"/>
</dbReference>
<gene>
    <name evidence="1" type="ORF">GCM10017643_19740</name>
</gene>
<dbReference type="AlphaFoldDB" id="A0A9W6JA36"/>